<evidence type="ECO:0000313" key="2">
    <source>
        <dbReference type="EMBL" id="QDT00250.1"/>
    </source>
</evidence>
<dbReference type="RefSeq" id="WP_145061627.1">
    <property type="nucleotide sequence ID" value="NZ_CP036263.1"/>
</dbReference>
<dbReference type="AlphaFoldDB" id="A0A517MZD6"/>
<protein>
    <recommendedName>
        <fullName evidence="4">PEP-CTERM protein-sorting domain-containing protein</fullName>
    </recommendedName>
</protein>
<evidence type="ECO:0000313" key="3">
    <source>
        <dbReference type="Proteomes" id="UP000319852"/>
    </source>
</evidence>
<keyword evidence="3" id="KW-1185">Reference proteome</keyword>
<organism evidence="2 3">
    <name type="scientific">Adhaeretor mobilis</name>
    <dbReference type="NCBI Taxonomy" id="1930276"/>
    <lineage>
        <taxon>Bacteria</taxon>
        <taxon>Pseudomonadati</taxon>
        <taxon>Planctomycetota</taxon>
        <taxon>Planctomycetia</taxon>
        <taxon>Pirellulales</taxon>
        <taxon>Lacipirellulaceae</taxon>
        <taxon>Adhaeretor</taxon>
    </lineage>
</organism>
<accession>A0A517MZD6</accession>
<dbReference type="OrthoDB" id="296903at2"/>
<gene>
    <name evidence="2" type="ORF">HG15A2_35860</name>
</gene>
<keyword evidence="1" id="KW-0732">Signal</keyword>
<dbReference type="KEGG" id="amob:HG15A2_35860"/>
<evidence type="ECO:0008006" key="4">
    <source>
        <dbReference type="Google" id="ProtNLM"/>
    </source>
</evidence>
<dbReference type="Proteomes" id="UP000319852">
    <property type="component" value="Chromosome"/>
</dbReference>
<dbReference type="EMBL" id="CP036263">
    <property type="protein sequence ID" value="QDT00250.1"/>
    <property type="molecule type" value="Genomic_DNA"/>
</dbReference>
<evidence type="ECO:0000256" key="1">
    <source>
        <dbReference type="SAM" id="SignalP"/>
    </source>
</evidence>
<feature type="chain" id="PRO_5021962208" description="PEP-CTERM protein-sorting domain-containing protein" evidence="1">
    <location>
        <begin position="19"/>
        <end position="254"/>
    </location>
</feature>
<reference evidence="2 3" key="1">
    <citation type="submission" date="2019-02" db="EMBL/GenBank/DDBJ databases">
        <title>Deep-cultivation of Planctomycetes and their phenomic and genomic characterization uncovers novel biology.</title>
        <authorList>
            <person name="Wiegand S."/>
            <person name="Jogler M."/>
            <person name="Boedeker C."/>
            <person name="Pinto D."/>
            <person name="Vollmers J."/>
            <person name="Rivas-Marin E."/>
            <person name="Kohn T."/>
            <person name="Peeters S.H."/>
            <person name="Heuer A."/>
            <person name="Rast P."/>
            <person name="Oberbeckmann S."/>
            <person name="Bunk B."/>
            <person name="Jeske O."/>
            <person name="Meyerdierks A."/>
            <person name="Storesund J.E."/>
            <person name="Kallscheuer N."/>
            <person name="Luecker S."/>
            <person name="Lage O.M."/>
            <person name="Pohl T."/>
            <person name="Merkel B.J."/>
            <person name="Hornburger P."/>
            <person name="Mueller R.-W."/>
            <person name="Bruemmer F."/>
            <person name="Labrenz M."/>
            <person name="Spormann A.M."/>
            <person name="Op den Camp H."/>
            <person name="Overmann J."/>
            <person name="Amann R."/>
            <person name="Jetten M.S.M."/>
            <person name="Mascher T."/>
            <person name="Medema M.H."/>
            <person name="Devos D.P."/>
            <person name="Kaster A.-K."/>
            <person name="Ovreas L."/>
            <person name="Rohde M."/>
            <person name="Galperin M.Y."/>
            <person name="Jogler C."/>
        </authorList>
    </citation>
    <scope>NUCLEOTIDE SEQUENCE [LARGE SCALE GENOMIC DNA]</scope>
    <source>
        <strain evidence="2 3">HG15A2</strain>
    </source>
</reference>
<name>A0A517MZD6_9BACT</name>
<feature type="signal peptide" evidence="1">
    <location>
        <begin position="1"/>
        <end position="18"/>
    </location>
</feature>
<proteinExistence type="predicted"/>
<sequence length="254" mass="26372" precursor="true">MTRLIASSLFVGLFSVLATTVGLKSATADIVIDGSPPASAPGTVPFGLAGGSGLDVLDNYIISYTGINLAATENLYFGIANHSVKTGYSMDGGGITGDEIFRFVSASGNSLVYSGETTIKFDGSNPPADYASPTRFTLTFTGTGSFVEDGTTTGLSNPNGDVGALWHVQGDFSVSLLMEATAPPGDTNAGNFEPGRDLFNRLGTLSTTETDSSIDFGFYYESVAVPEASSFLCLGLVALAAGGWQQMRRIPLPR</sequence>